<dbReference type="Proteomes" id="UP001159427">
    <property type="component" value="Unassembled WGS sequence"/>
</dbReference>
<evidence type="ECO:0000313" key="2">
    <source>
        <dbReference type="EMBL" id="CAH3189959.1"/>
    </source>
</evidence>
<name>A0ABN8SG68_9CNID</name>
<reference evidence="2 3" key="1">
    <citation type="submission" date="2022-05" db="EMBL/GenBank/DDBJ databases">
        <authorList>
            <consortium name="Genoscope - CEA"/>
            <person name="William W."/>
        </authorList>
    </citation>
    <scope>NUCLEOTIDE SEQUENCE [LARGE SCALE GENOMIC DNA]</scope>
</reference>
<gene>
    <name evidence="2" type="ORF">PEVE_00019922</name>
</gene>
<proteinExistence type="predicted"/>
<feature type="region of interest" description="Disordered" evidence="1">
    <location>
        <begin position="244"/>
        <end position="274"/>
    </location>
</feature>
<feature type="compositionally biased region" description="Basic residues" evidence="1">
    <location>
        <begin position="255"/>
        <end position="273"/>
    </location>
</feature>
<comment type="caution">
    <text evidence="2">The sequence shown here is derived from an EMBL/GenBank/DDBJ whole genome shotgun (WGS) entry which is preliminary data.</text>
</comment>
<feature type="compositionally biased region" description="Basic and acidic residues" evidence="1">
    <location>
        <begin position="93"/>
        <end position="109"/>
    </location>
</feature>
<accession>A0ABN8SG68</accession>
<evidence type="ECO:0000313" key="3">
    <source>
        <dbReference type="Proteomes" id="UP001159427"/>
    </source>
</evidence>
<keyword evidence="3" id="KW-1185">Reference proteome</keyword>
<protein>
    <submittedName>
        <fullName evidence="2">Uncharacterized protein</fullName>
    </submittedName>
</protein>
<feature type="region of interest" description="Disordered" evidence="1">
    <location>
        <begin position="42"/>
        <end position="112"/>
    </location>
</feature>
<evidence type="ECO:0000256" key="1">
    <source>
        <dbReference type="SAM" id="MobiDB-lite"/>
    </source>
</evidence>
<sequence length="394" mass="45244">MTRMPQLAVLKCLIKRLLRKPTRIQDWCLQCQPTLRKSVITKSEDMTTRTHAAASNKAEQAEPAKDNSLPTKPHSKQGGVPKRNPFRQRPRRTASDCDDISRMKDKIESSEQSVIKLKRQMENSTWPPDLNYDAKANIFPHEDFNSDIKAIQKEAEQKFLGALIKFHNCRIDRNQAQLRKAKSCNKNTSVKGRKSQSESCNIPESLKAITANLEKRLEEVNATLYDLKEANNKTVETYTHVVSESGSSNKDYGIRKRKSKNKKHPERQKKTHKDIRAMKTESTIWEPPVQQSVTLESYLEKIKIQLAHTQITKAIPNLSLNERKAIPELKTTLKITSRKRIKEEGINTVCKAYQSFYGENTPIPTQSLRRILKLLLKENSFEFNGKTISKHTEP</sequence>
<dbReference type="EMBL" id="CALNXI010002682">
    <property type="protein sequence ID" value="CAH3189959.1"/>
    <property type="molecule type" value="Genomic_DNA"/>
</dbReference>
<organism evidence="2 3">
    <name type="scientific">Porites evermanni</name>
    <dbReference type="NCBI Taxonomy" id="104178"/>
    <lineage>
        <taxon>Eukaryota</taxon>
        <taxon>Metazoa</taxon>
        <taxon>Cnidaria</taxon>
        <taxon>Anthozoa</taxon>
        <taxon>Hexacorallia</taxon>
        <taxon>Scleractinia</taxon>
        <taxon>Fungiina</taxon>
        <taxon>Poritidae</taxon>
        <taxon>Porites</taxon>
    </lineage>
</organism>